<evidence type="ECO:0000313" key="2">
    <source>
        <dbReference type="EMBL" id="WXK94973.1"/>
    </source>
</evidence>
<keyword evidence="1" id="KW-0472">Membrane</keyword>
<dbReference type="Proteomes" id="UP001623384">
    <property type="component" value="Chromosome"/>
</dbReference>
<feature type="transmembrane region" description="Helical" evidence="1">
    <location>
        <begin position="93"/>
        <end position="114"/>
    </location>
</feature>
<keyword evidence="1" id="KW-1133">Transmembrane helix</keyword>
<feature type="transmembrane region" description="Helical" evidence="1">
    <location>
        <begin position="144"/>
        <end position="162"/>
    </location>
</feature>
<dbReference type="InterPro" id="IPR049500">
    <property type="entry name" value="Peptidase_M50B-like"/>
</dbReference>
<evidence type="ECO:0000256" key="1">
    <source>
        <dbReference type="SAM" id="Phobius"/>
    </source>
</evidence>
<name>A0ABZ2REA2_9MICC</name>
<evidence type="ECO:0000313" key="3">
    <source>
        <dbReference type="Proteomes" id="UP001623384"/>
    </source>
</evidence>
<feature type="transmembrane region" description="Helical" evidence="1">
    <location>
        <begin position="120"/>
        <end position="139"/>
    </location>
</feature>
<feature type="transmembrane region" description="Helical" evidence="1">
    <location>
        <begin position="168"/>
        <end position="187"/>
    </location>
</feature>
<protein>
    <submittedName>
        <fullName evidence="2">M50 family metallopeptidase</fullName>
    </submittedName>
</protein>
<dbReference type="PANTHER" id="PTHR33979">
    <property type="entry name" value="OS02G0221600 PROTEIN"/>
    <property type="match status" value="1"/>
</dbReference>
<reference evidence="2 3" key="1">
    <citation type="submission" date="2024-03" db="EMBL/GenBank/DDBJ databases">
        <title>Rhodococcus navarretei sp. nov. and Pseudarthrobacter quantumdoti sp. nov., two new species with the ability to biosynthesize Quantum Dots isolated from soil samples at Union Glacier, Antarctica.</title>
        <authorList>
            <person name="Vargas M."/>
        </authorList>
    </citation>
    <scope>NUCLEOTIDE SEQUENCE [LARGE SCALE GENOMIC DNA]</scope>
    <source>
        <strain evidence="2 3">RC-2-3</strain>
    </source>
</reference>
<dbReference type="PANTHER" id="PTHR33979:SF2">
    <property type="entry name" value="PEPTIDASE M50B-LIKE-DOMAIN-CONTAINING PROTEIN"/>
    <property type="match status" value="1"/>
</dbReference>
<proteinExistence type="predicted"/>
<feature type="transmembrane region" description="Helical" evidence="1">
    <location>
        <begin position="207"/>
        <end position="233"/>
    </location>
</feature>
<keyword evidence="3" id="KW-1185">Reference proteome</keyword>
<organism evidence="2 3">
    <name type="scientific">Pseudarthrobacter quantipunctorum</name>
    <dbReference type="NCBI Taxonomy" id="3128980"/>
    <lineage>
        <taxon>Bacteria</taxon>
        <taxon>Bacillati</taxon>
        <taxon>Actinomycetota</taxon>
        <taxon>Actinomycetes</taxon>
        <taxon>Micrococcales</taxon>
        <taxon>Micrococcaceae</taxon>
        <taxon>Pseudarthrobacter</taxon>
    </lineage>
</organism>
<gene>
    <name evidence="2" type="ORF">WHH00_09295</name>
</gene>
<dbReference type="EMBL" id="CP148033">
    <property type="protein sequence ID" value="WXK94973.1"/>
    <property type="molecule type" value="Genomic_DNA"/>
</dbReference>
<accession>A0ABZ2REA2</accession>
<keyword evidence="1" id="KW-0812">Transmembrane</keyword>
<dbReference type="Pfam" id="PF13398">
    <property type="entry name" value="Peptidase_M50B"/>
    <property type="match status" value="1"/>
</dbReference>
<dbReference type="RefSeq" id="WP_406638247.1">
    <property type="nucleotide sequence ID" value="NZ_CP148033.1"/>
</dbReference>
<sequence>MNISVDLWNKLLDAFSRADAPRVTLTELALALVIAAALSVPRRSWKYFGLLATATHEMGHAVAALLSGQRLSGIRLRLDHSGTTTTYSRSRLASAWSCFWGYLVPAIVGAAFVWCGFNGWGPAAITAGGLALAASLLFLRNLAGILITFTAIAVTLLLVLLVPEAFVGHVAVILGMALLVAAVRDLIKLAHLHLRRRERLASSDAYLLWRATSIPSAVWIVLFAALVAGSWLWAWQPISTVLYAGA</sequence>